<proteinExistence type="predicted"/>
<keyword evidence="4" id="KW-1185">Reference proteome</keyword>
<organism evidence="3 4">
    <name type="scientific">Arcicella gelida</name>
    <dbReference type="NCBI Taxonomy" id="2984195"/>
    <lineage>
        <taxon>Bacteria</taxon>
        <taxon>Pseudomonadati</taxon>
        <taxon>Bacteroidota</taxon>
        <taxon>Cytophagia</taxon>
        <taxon>Cytophagales</taxon>
        <taxon>Flectobacillaceae</taxon>
        <taxon>Arcicella</taxon>
    </lineage>
</organism>
<dbReference type="SMART" id="SM00369">
    <property type="entry name" value="LRR_TYP"/>
    <property type="match status" value="4"/>
</dbReference>
<dbReference type="EMBL" id="JAYGIL010000003">
    <property type="protein sequence ID" value="MEA5401900.1"/>
    <property type="molecule type" value="Genomic_DNA"/>
</dbReference>
<dbReference type="SUPFAM" id="SSF52058">
    <property type="entry name" value="L domain-like"/>
    <property type="match status" value="1"/>
</dbReference>
<dbReference type="InterPro" id="IPR003591">
    <property type="entry name" value="Leu-rich_rpt_typical-subtyp"/>
</dbReference>
<evidence type="ECO:0000313" key="3">
    <source>
        <dbReference type="EMBL" id="MEA5401900.1"/>
    </source>
</evidence>
<gene>
    <name evidence="3" type="ORF">VB776_03160</name>
</gene>
<dbReference type="Gene3D" id="3.80.10.10">
    <property type="entry name" value="Ribonuclease Inhibitor"/>
    <property type="match status" value="1"/>
</dbReference>
<evidence type="ECO:0000256" key="1">
    <source>
        <dbReference type="ARBA" id="ARBA00022614"/>
    </source>
</evidence>
<sequence>MNWQEHNYIVFPKGFKGQAGIIFGIEGYPELSKTKFWKKAINFPETGLIITSTKVEDIPSRIRFAFADNSNIDENRIDWDANFEIDCIVCDKKVKSWLFFVDSKEGNVKNQMTELCNKIAEGKANSLYKSDFSPIAKDEKGKYLWLHDKGLSSLPNGLSNLDIYKVILTGNSFTEIPPQIYEIASLEELIMAVNPISKFQCEISSLKSLKSISFANTKIKDINCDLSQLKKLEHFDISRNSLAKFPEKIKTIPNLTWLSLDSNLFKDFSFIDNRLNKLETLYLYSNKVKAISKETRYLGNLKELLIFDNEIDNIPDNISDLKNLEKLEIWDNPIKFISPNIAQLSKLKSLRIDDDFLTQKNKDKLKQWLPNCEIHFQTRSKK</sequence>
<evidence type="ECO:0000313" key="4">
    <source>
        <dbReference type="Proteomes" id="UP001303899"/>
    </source>
</evidence>
<evidence type="ECO:0000256" key="2">
    <source>
        <dbReference type="ARBA" id="ARBA00022737"/>
    </source>
</evidence>
<dbReference type="InterPro" id="IPR032675">
    <property type="entry name" value="LRR_dom_sf"/>
</dbReference>
<keyword evidence="1" id="KW-0433">Leucine-rich repeat</keyword>
<comment type="caution">
    <text evidence="3">The sequence shown here is derived from an EMBL/GenBank/DDBJ whole genome shotgun (WGS) entry which is preliminary data.</text>
</comment>
<dbReference type="PANTHER" id="PTHR48051">
    <property type="match status" value="1"/>
</dbReference>
<protein>
    <submittedName>
        <fullName evidence="3">Leucine-rich repeat domain-containing protein</fullName>
    </submittedName>
</protein>
<accession>A0ABU5S0F4</accession>
<keyword evidence="2" id="KW-0677">Repeat</keyword>
<dbReference type="RefSeq" id="WP_323325941.1">
    <property type="nucleotide sequence ID" value="NZ_JAYGIL010000003.1"/>
</dbReference>
<dbReference type="InterPro" id="IPR050216">
    <property type="entry name" value="LRR_domain-containing"/>
</dbReference>
<reference evidence="3 4" key="1">
    <citation type="submission" date="2023-12" db="EMBL/GenBank/DDBJ databases">
        <title>Novel species of the genus Arcicella isolated from rivers.</title>
        <authorList>
            <person name="Lu H."/>
        </authorList>
    </citation>
    <scope>NUCLEOTIDE SEQUENCE [LARGE SCALE GENOMIC DNA]</scope>
    <source>
        <strain evidence="3 4">DC2W</strain>
    </source>
</reference>
<name>A0ABU5S0F4_9BACT</name>
<dbReference type="Proteomes" id="UP001303899">
    <property type="component" value="Unassembled WGS sequence"/>
</dbReference>
<dbReference type="PANTHER" id="PTHR48051:SF54">
    <property type="entry name" value="LEUCINE-RICH REPEAT-CONTAINING PROTEIN"/>
    <property type="match status" value="1"/>
</dbReference>